<evidence type="ECO:0000256" key="7">
    <source>
        <dbReference type="ARBA" id="ARBA00022771"/>
    </source>
</evidence>
<name>A0A3A9K833_9BACI</name>
<keyword evidence="1 12" id="KW-0240">DNA-directed RNA polymerase</keyword>
<dbReference type="NCBIfam" id="TIGR01391">
    <property type="entry name" value="dnaG"/>
    <property type="match status" value="1"/>
</dbReference>
<keyword evidence="10 12" id="KW-0238">DNA-binding</keyword>
<keyword evidence="9" id="KW-0460">Magnesium</keyword>
<dbReference type="GO" id="GO:0005524">
    <property type="term" value="F:ATP binding"/>
    <property type="evidence" value="ECO:0007669"/>
    <property type="project" value="InterPro"/>
</dbReference>
<dbReference type="EC" id="2.7.7.101" evidence="12"/>
<dbReference type="Pfam" id="PF08275">
    <property type="entry name" value="DNAG_N"/>
    <property type="match status" value="1"/>
</dbReference>
<dbReference type="InterPro" id="IPR036185">
    <property type="entry name" value="DNA_heli_DnaB-like_N_sf"/>
</dbReference>
<evidence type="ECO:0000256" key="13">
    <source>
        <dbReference type="PIRNR" id="PIRNR002811"/>
    </source>
</evidence>
<dbReference type="SMART" id="SM00493">
    <property type="entry name" value="TOPRIM"/>
    <property type="match status" value="1"/>
</dbReference>
<dbReference type="RefSeq" id="WP_110936673.1">
    <property type="nucleotide sequence ID" value="NZ_KZ614146.1"/>
</dbReference>
<dbReference type="GO" id="GO:0005737">
    <property type="term" value="C:cytoplasm"/>
    <property type="evidence" value="ECO:0007669"/>
    <property type="project" value="TreeGrafter"/>
</dbReference>
<proteinExistence type="inferred from homology"/>
<dbReference type="GO" id="GO:0003678">
    <property type="term" value="F:DNA helicase activity"/>
    <property type="evidence" value="ECO:0007669"/>
    <property type="project" value="InterPro"/>
</dbReference>
<dbReference type="FunFam" id="3.90.580.10:FF:000001">
    <property type="entry name" value="DNA primase"/>
    <property type="match status" value="1"/>
</dbReference>
<evidence type="ECO:0000256" key="11">
    <source>
        <dbReference type="ARBA" id="ARBA00023163"/>
    </source>
</evidence>
<dbReference type="GO" id="GO:0000428">
    <property type="term" value="C:DNA-directed RNA polymerase complex"/>
    <property type="evidence" value="ECO:0007669"/>
    <property type="project" value="UniProtKB-KW"/>
</dbReference>
<keyword evidence="7 12" id="KW-0863">Zinc-finger</keyword>
<gene>
    <name evidence="12" type="primary">dnaG</name>
    <name evidence="16" type="ORF">CR203_01135</name>
</gene>
<dbReference type="Gene3D" id="3.90.580.10">
    <property type="entry name" value="Zinc finger, CHC2-type domain"/>
    <property type="match status" value="1"/>
</dbReference>
<dbReference type="InterPro" id="IPR013264">
    <property type="entry name" value="DNAG_N"/>
</dbReference>
<evidence type="ECO:0000313" key="16">
    <source>
        <dbReference type="EMBL" id="RKL68687.1"/>
    </source>
</evidence>
<evidence type="ECO:0000256" key="10">
    <source>
        <dbReference type="ARBA" id="ARBA00023125"/>
    </source>
</evidence>
<dbReference type="GO" id="GO:0003899">
    <property type="term" value="F:DNA-directed RNA polymerase activity"/>
    <property type="evidence" value="ECO:0007669"/>
    <property type="project" value="UniProtKB-UniRule"/>
</dbReference>
<comment type="cofactor">
    <cofactor evidence="12 13 14">
        <name>Zn(2+)</name>
        <dbReference type="ChEBI" id="CHEBI:29105"/>
    </cofactor>
    <text evidence="12 13 14">Binds 1 zinc ion per monomer.</text>
</comment>
<keyword evidence="3 12" id="KW-0808">Transferase</keyword>
<dbReference type="Proteomes" id="UP000281498">
    <property type="component" value="Unassembled WGS sequence"/>
</dbReference>
<comment type="subunit">
    <text evidence="12">Monomer. Interacts with DnaB.</text>
</comment>
<dbReference type="Gene3D" id="3.90.980.10">
    <property type="entry name" value="DNA primase, catalytic core, N-terminal domain"/>
    <property type="match status" value="1"/>
</dbReference>
<reference evidence="16 17" key="1">
    <citation type="submission" date="2017-10" db="EMBL/GenBank/DDBJ databases">
        <title>Bacillus sp. nov., a halophilic bacterium isolated from a Keqin Lake.</title>
        <authorList>
            <person name="Wang H."/>
        </authorList>
    </citation>
    <scope>NUCLEOTIDE SEQUENCE [LARGE SCALE GENOMIC DNA]</scope>
    <source>
        <strain evidence="16 17">KCTC 13187</strain>
    </source>
</reference>
<dbReference type="FunFam" id="3.90.980.10:FF:000001">
    <property type="entry name" value="DNA primase"/>
    <property type="match status" value="1"/>
</dbReference>
<keyword evidence="11 12" id="KW-0804">Transcription</keyword>
<dbReference type="Pfam" id="PF10410">
    <property type="entry name" value="DnaB_bind"/>
    <property type="match status" value="1"/>
</dbReference>
<accession>A0A3A9K833</accession>
<dbReference type="InterPro" id="IPR037068">
    <property type="entry name" value="DNA_primase_core_N_sf"/>
</dbReference>
<dbReference type="SUPFAM" id="SSF48024">
    <property type="entry name" value="N-terminal domain of DnaB helicase"/>
    <property type="match status" value="1"/>
</dbReference>
<dbReference type="PROSITE" id="PS50880">
    <property type="entry name" value="TOPRIM"/>
    <property type="match status" value="1"/>
</dbReference>
<dbReference type="GO" id="GO:0003677">
    <property type="term" value="F:DNA binding"/>
    <property type="evidence" value="ECO:0007669"/>
    <property type="project" value="UniProtKB-KW"/>
</dbReference>
<dbReference type="GO" id="GO:0006269">
    <property type="term" value="P:DNA replication, synthesis of primer"/>
    <property type="evidence" value="ECO:0007669"/>
    <property type="project" value="UniProtKB-UniRule"/>
</dbReference>
<keyword evidence="17" id="KW-1185">Reference proteome</keyword>
<evidence type="ECO:0000313" key="17">
    <source>
        <dbReference type="Proteomes" id="UP000281498"/>
    </source>
</evidence>
<feature type="zinc finger region" description="CHC2-type" evidence="12 14">
    <location>
        <begin position="40"/>
        <end position="64"/>
    </location>
</feature>
<dbReference type="InterPro" id="IPR030846">
    <property type="entry name" value="DnaG_bac"/>
</dbReference>
<evidence type="ECO:0000256" key="1">
    <source>
        <dbReference type="ARBA" id="ARBA00022478"/>
    </source>
</evidence>
<evidence type="ECO:0000256" key="12">
    <source>
        <dbReference type="HAMAP-Rule" id="MF_00974"/>
    </source>
</evidence>
<comment type="similarity">
    <text evidence="12 13">Belongs to the DnaG primase family.</text>
</comment>
<dbReference type="Gene3D" id="6.10.140.360">
    <property type="match status" value="1"/>
</dbReference>
<keyword evidence="4 12" id="KW-0548">Nucleotidyltransferase</keyword>
<dbReference type="InterPro" id="IPR006295">
    <property type="entry name" value="DNA_primase_DnaG"/>
</dbReference>
<keyword evidence="8 12" id="KW-0862">Zinc</keyword>
<dbReference type="SUPFAM" id="SSF56731">
    <property type="entry name" value="DNA primase core"/>
    <property type="match status" value="1"/>
</dbReference>
<dbReference type="InterPro" id="IPR050219">
    <property type="entry name" value="DnaG_primase"/>
</dbReference>
<comment type="domain">
    <text evidence="12">Contains an N-terminal zinc-binding domain, a central core domain that contains the primase activity, and a C-terminal DnaB-binding domain.</text>
</comment>
<dbReference type="AlphaFoldDB" id="A0A3A9K833"/>
<dbReference type="Gene3D" id="1.10.860.10">
    <property type="entry name" value="DNAb Helicase, Chain A"/>
    <property type="match status" value="1"/>
</dbReference>
<comment type="caution">
    <text evidence="16">The sequence shown here is derived from an EMBL/GenBank/DDBJ whole genome shotgun (WGS) entry which is preliminary data.</text>
</comment>
<keyword evidence="6 12" id="KW-0479">Metal-binding</keyword>
<dbReference type="InterPro" id="IPR016136">
    <property type="entry name" value="DNA_helicase_N/primase_C"/>
</dbReference>
<evidence type="ECO:0000256" key="8">
    <source>
        <dbReference type="ARBA" id="ARBA00022833"/>
    </source>
</evidence>
<dbReference type="OrthoDB" id="9803773at2"/>
<dbReference type="InterPro" id="IPR002694">
    <property type="entry name" value="Znf_CHC2"/>
</dbReference>
<keyword evidence="2 12" id="KW-0639">Primosome</keyword>
<dbReference type="GO" id="GO:0008270">
    <property type="term" value="F:zinc ion binding"/>
    <property type="evidence" value="ECO:0007669"/>
    <property type="project" value="UniProtKB-UniRule"/>
</dbReference>
<protein>
    <recommendedName>
        <fullName evidence="12 13">DNA primase</fullName>
        <ecNumber evidence="12">2.7.7.101</ecNumber>
    </recommendedName>
</protein>
<evidence type="ECO:0000256" key="2">
    <source>
        <dbReference type="ARBA" id="ARBA00022515"/>
    </source>
</evidence>
<dbReference type="Gene3D" id="3.40.1360.10">
    <property type="match status" value="1"/>
</dbReference>
<sequence>MSQRIPDEKIEQVRQSLDIVDIVSEYVQLKKQGRNFQGLCPFHGEKTPSFSVSPDKQLYHCFGCGAGGNAFSFVMEIEDVSFIEAVEKLANKTDVTIPELDALSKTEESSDNKSKSWHEAHQLAAKLYHHVLTVSDEGKQAREYLRGRGFTKEVIDHFQIGYAPNSWEFLSRFLLKRDFSMEEMEQAGLVGLRDSDSKAYDKFRDRIMFPIWDRQGKMVAFGGRVLNDGKPKYLNSPESQLFNKSDILYYFHQARPLMKKKSEAVLFEGYVDVISAWRAGIDNGIGGLGTALTENQAKMLRRNIDRIIICYDSDHAGMQATYKNGQLLRNVGLEVEVALLPDGDDPDDYIRKHGSKRFNQDVILQSVTFMSFIFEFYRKGKNLQQEGDRLTYIENILQEISQLSGAVERDHYLRKLADEFSLSLEALKQEQMGLMKVAEKKQKRQIHKAVQTRVAKEPKKLLPAHENAERELIALMLHSRSIADHVQKEIGGNFYIDDYQAIAALIYSYYGEGYDPNPSHFIERISDSDLRSKATSLAMKRVNHDLSEQELNDYLKQIHQFPKYREIDQLKIQQKKAEEMNNFGEAALIAMQIIKMKQELKNH</sequence>
<evidence type="ECO:0000256" key="4">
    <source>
        <dbReference type="ARBA" id="ARBA00022695"/>
    </source>
</evidence>
<dbReference type="Pfam" id="PF13155">
    <property type="entry name" value="Toprim_2"/>
    <property type="match status" value="1"/>
</dbReference>
<evidence type="ECO:0000259" key="15">
    <source>
        <dbReference type="PROSITE" id="PS50880"/>
    </source>
</evidence>
<dbReference type="Pfam" id="PF01807">
    <property type="entry name" value="Zn_ribbon_DnaG"/>
    <property type="match status" value="1"/>
</dbReference>
<dbReference type="SUPFAM" id="SSF57783">
    <property type="entry name" value="Zinc beta-ribbon"/>
    <property type="match status" value="1"/>
</dbReference>
<dbReference type="PANTHER" id="PTHR30313:SF2">
    <property type="entry name" value="DNA PRIMASE"/>
    <property type="match status" value="1"/>
</dbReference>
<comment type="function">
    <text evidence="12 13">RNA polymerase that catalyzes the synthesis of short RNA molecules used as primers for DNA polymerase during DNA replication.</text>
</comment>
<dbReference type="InterPro" id="IPR034151">
    <property type="entry name" value="TOPRIM_DnaG_bac"/>
</dbReference>
<dbReference type="HAMAP" id="MF_00974">
    <property type="entry name" value="DNA_primase_DnaG"/>
    <property type="match status" value="1"/>
</dbReference>
<evidence type="ECO:0000256" key="14">
    <source>
        <dbReference type="PIRSR" id="PIRSR002811-1"/>
    </source>
</evidence>
<evidence type="ECO:0000256" key="5">
    <source>
        <dbReference type="ARBA" id="ARBA00022705"/>
    </source>
</evidence>
<evidence type="ECO:0000256" key="3">
    <source>
        <dbReference type="ARBA" id="ARBA00022679"/>
    </source>
</evidence>
<organism evidence="16 17">
    <name type="scientific">Salipaludibacillus neizhouensis</name>
    <dbReference type="NCBI Taxonomy" id="885475"/>
    <lineage>
        <taxon>Bacteria</taxon>
        <taxon>Bacillati</taxon>
        <taxon>Bacillota</taxon>
        <taxon>Bacilli</taxon>
        <taxon>Bacillales</taxon>
        <taxon>Bacillaceae</taxon>
    </lineage>
</organism>
<comment type="catalytic activity">
    <reaction evidence="12">
        <text>ssDNA + n NTP = ssDNA/pppN(pN)n-1 hybrid + (n-1) diphosphate.</text>
        <dbReference type="EC" id="2.7.7.101"/>
    </reaction>
</comment>
<keyword evidence="5 12" id="KW-0235">DNA replication</keyword>
<dbReference type="InterPro" id="IPR036977">
    <property type="entry name" value="DNA_primase_Znf_CHC2"/>
</dbReference>
<evidence type="ECO:0000256" key="6">
    <source>
        <dbReference type="ARBA" id="ARBA00022723"/>
    </source>
</evidence>
<feature type="domain" description="Toprim" evidence="15">
    <location>
        <begin position="262"/>
        <end position="343"/>
    </location>
</feature>
<dbReference type="EMBL" id="PDOE01000001">
    <property type="protein sequence ID" value="RKL68687.1"/>
    <property type="molecule type" value="Genomic_DNA"/>
</dbReference>
<dbReference type="GO" id="GO:1990077">
    <property type="term" value="C:primosome complex"/>
    <property type="evidence" value="ECO:0007669"/>
    <property type="project" value="UniProtKB-KW"/>
</dbReference>
<evidence type="ECO:0000256" key="9">
    <source>
        <dbReference type="ARBA" id="ARBA00022842"/>
    </source>
</evidence>
<dbReference type="SMART" id="SM00400">
    <property type="entry name" value="ZnF_CHCC"/>
    <property type="match status" value="1"/>
</dbReference>
<dbReference type="InterPro" id="IPR006171">
    <property type="entry name" value="TOPRIM_dom"/>
</dbReference>
<dbReference type="InterPro" id="IPR019475">
    <property type="entry name" value="DNA_primase_DnaB-bd"/>
</dbReference>
<dbReference type="CDD" id="cd03364">
    <property type="entry name" value="TOPRIM_DnaG_primases"/>
    <property type="match status" value="1"/>
</dbReference>
<dbReference type="PIRSF" id="PIRSF002811">
    <property type="entry name" value="DnaG"/>
    <property type="match status" value="1"/>
</dbReference>
<dbReference type="PANTHER" id="PTHR30313">
    <property type="entry name" value="DNA PRIMASE"/>
    <property type="match status" value="1"/>
</dbReference>